<feature type="domain" description="STAS" evidence="7">
    <location>
        <begin position="611"/>
        <end position="676"/>
    </location>
</feature>
<keyword evidence="9" id="KW-1185">Reference proteome</keyword>
<feature type="region of interest" description="Disordered" evidence="5">
    <location>
        <begin position="682"/>
        <end position="862"/>
    </location>
</feature>
<evidence type="ECO:0000256" key="5">
    <source>
        <dbReference type="SAM" id="MobiDB-lite"/>
    </source>
</evidence>
<dbReference type="STRING" id="946362.F2UAM1"/>
<dbReference type="PANTHER" id="PTHR43310">
    <property type="entry name" value="SULFATE TRANSPORTER YBAR-RELATED"/>
    <property type="match status" value="1"/>
</dbReference>
<dbReference type="InParanoid" id="F2UAM1"/>
<reference evidence="8" key="1">
    <citation type="submission" date="2009-08" db="EMBL/GenBank/DDBJ databases">
        <title>Annotation of Salpingoeca rosetta.</title>
        <authorList>
            <consortium name="The Broad Institute Genome Sequencing Platform"/>
            <person name="Russ C."/>
            <person name="Cuomo C."/>
            <person name="Burger G."/>
            <person name="Gray M.W."/>
            <person name="Holland P.W.H."/>
            <person name="King N."/>
            <person name="Lang F.B.F."/>
            <person name="Roger A.J."/>
            <person name="Ruiz-Trillo I."/>
            <person name="Young S.K."/>
            <person name="Zeng Q."/>
            <person name="Gargeya S."/>
            <person name="Alvarado L."/>
            <person name="Berlin A."/>
            <person name="Chapman S.B."/>
            <person name="Chen Z."/>
            <person name="Freedman E."/>
            <person name="Gellesch M."/>
            <person name="Goldberg J."/>
            <person name="Griggs A."/>
            <person name="Gujja S."/>
            <person name="Heilman E."/>
            <person name="Heiman D."/>
            <person name="Howarth C."/>
            <person name="Mehta T."/>
            <person name="Neiman D."/>
            <person name="Pearson M."/>
            <person name="Roberts A."/>
            <person name="Saif S."/>
            <person name="Shea T."/>
            <person name="Shenoy N."/>
            <person name="Sisk P."/>
            <person name="Stolte C."/>
            <person name="Sykes S."/>
            <person name="White J."/>
            <person name="Yandava C."/>
            <person name="Haas B."/>
            <person name="Nusbaum C."/>
            <person name="Birren B."/>
        </authorList>
    </citation>
    <scope>NUCLEOTIDE SEQUENCE [LARGE SCALE GENOMIC DNA]</scope>
    <source>
        <strain evidence="8">ATCC 50818</strain>
    </source>
</reference>
<dbReference type="eggNOG" id="KOG0236">
    <property type="taxonomic scope" value="Eukaryota"/>
</dbReference>
<accession>F2UAM1</accession>
<gene>
    <name evidence="8" type="ORF">PTSG_05141</name>
</gene>
<evidence type="ECO:0000256" key="6">
    <source>
        <dbReference type="SAM" id="Phobius"/>
    </source>
</evidence>
<feature type="compositionally biased region" description="Low complexity" evidence="5">
    <location>
        <begin position="847"/>
        <end position="862"/>
    </location>
</feature>
<feature type="compositionally biased region" description="Gly residues" evidence="5">
    <location>
        <begin position="698"/>
        <end position="707"/>
    </location>
</feature>
<dbReference type="PROSITE" id="PS50801">
    <property type="entry name" value="STAS"/>
    <property type="match status" value="1"/>
</dbReference>
<dbReference type="OrthoDB" id="288203at2759"/>
<dbReference type="RefSeq" id="XP_004993719.1">
    <property type="nucleotide sequence ID" value="XM_004993662.1"/>
</dbReference>
<feature type="compositionally biased region" description="Low complexity" evidence="5">
    <location>
        <begin position="724"/>
        <end position="734"/>
    </location>
</feature>
<feature type="compositionally biased region" description="Low complexity" evidence="5">
    <location>
        <begin position="532"/>
        <end position="555"/>
    </location>
</feature>
<protein>
    <recommendedName>
        <fullName evidence="7">STAS domain-containing protein</fullName>
    </recommendedName>
</protein>
<dbReference type="EMBL" id="GL832966">
    <property type="protein sequence ID" value="EGD73437.1"/>
    <property type="molecule type" value="Genomic_DNA"/>
</dbReference>
<feature type="transmembrane region" description="Helical" evidence="6">
    <location>
        <begin position="147"/>
        <end position="167"/>
    </location>
</feature>
<dbReference type="PANTHER" id="PTHR43310:SF1">
    <property type="entry name" value="SULFATE TRANSPORTER YBAR-RELATED"/>
    <property type="match status" value="1"/>
</dbReference>
<evidence type="ECO:0000259" key="7">
    <source>
        <dbReference type="PROSITE" id="PS50801"/>
    </source>
</evidence>
<dbReference type="InterPro" id="IPR002645">
    <property type="entry name" value="STAS_dom"/>
</dbReference>
<dbReference type="KEGG" id="sre:PTSG_05141"/>
<dbReference type="InterPro" id="IPR052706">
    <property type="entry name" value="Membrane-Transporter-like"/>
</dbReference>
<dbReference type="AlphaFoldDB" id="F2UAM1"/>
<evidence type="ECO:0000256" key="4">
    <source>
        <dbReference type="ARBA" id="ARBA00023136"/>
    </source>
</evidence>
<dbReference type="SUPFAM" id="SSF52091">
    <property type="entry name" value="SpoIIaa-like"/>
    <property type="match status" value="1"/>
</dbReference>
<keyword evidence="3 6" id="KW-1133">Transmembrane helix</keyword>
<evidence type="ECO:0000256" key="3">
    <source>
        <dbReference type="ARBA" id="ARBA00022989"/>
    </source>
</evidence>
<evidence type="ECO:0000313" key="8">
    <source>
        <dbReference type="EMBL" id="EGD73437.1"/>
    </source>
</evidence>
<feature type="transmembrane region" description="Helical" evidence="6">
    <location>
        <begin position="99"/>
        <end position="126"/>
    </location>
</feature>
<keyword evidence="2 6" id="KW-0812">Transmembrane</keyword>
<feature type="transmembrane region" description="Helical" evidence="6">
    <location>
        <begin position="441"/>
        <end position="465"/>
    </location>
</feature>
<dbReference type="GO" id="GO:0016020">
    <property type="term" value="C:membrane"/>
    <property type="evidence" value="ECO:0007669"/>
    <property type="project" value="UniProtKB-SubCell"/>
</dbReference>
<dbReference type="Proteomes" id="UP000007799">
    <property type="component" value="Unassembled WGS sequence"/>
</dbReference>
<evidence type="ECO:0000256" key="2">
    <source>
        <dbReference type="ARBA" id="ARBA00022692"/>
    </source>
</evidence>
<proteinExistence type="predicted"/>
<evidence type="ECO:0000313" key="9">
    <source>
        <dbReference type="Proteomes" id="UP000007799"/>
    </source>
</evidence>
<dbReference type="GeneID" id="16074298"/>
<dbReference type="InterPro" id="IPR036513">
    <property type="entry name" value="STAS_dom_sf"/>
</dbReference>
<evidence type="ECO:0000256" key="1">
    <source>
        <dbReference type="ARBA" id="ARBA00004141"/>
    </source>
</evidence>
<dbReference type="CDD" id="cd07042">
    <property type="entry name" value="STAS_SulP_like_sulfate_transporter"/>
    <property type="match status" value="1"/>
</dbReference>
<keyword evidence="4 6" id="KW-0472">Membrane</keyword>
<dbReference type="Pfam" id="PF01740">
    <property type="entry name" value="STAS"/>
    <property type="match status" value="1"/>
</dbReference>
<feature type="transmembrane region" description="Helical" evidence="6">
    <location>
        <begin position="391"/>
        <end position="421"/>
    </location>
</feature>
<feature type="region of interest" description="Disordered" evidence="5">
    <location>
        <begin position="509"/>
        <end position="574"/>
    </location>
</feature>
<organism evidence="9">
    <name type="scientific">Salpingoeca rosetta (strain ATCC 50818 / BSB-021)</name>
    <dbReference type="NCBI Taxonomy" id="946362"/>
    <lineage>
        <taxon>Eukaryota</taxon>
        <taxon>Choanoflagellata</taxon>
        <taxon>Craspedida</taxon>
        <taxon>Salpingoecidae</taxon>
        <taxon>Salpingoeca</taxon>
    </lineage>
</organism>
<feature type="compositionally biased region" description="Acidic residues" evidence="5">
    <location>
        <begin position="813"/>
        <end position="825"/>
    </location>
</feature>
<dbReference type="Pfam" id="PF00916">
    <property type="entry name" value="Sulfate_transp"/>
    <property type="match status" value="1"/>
</dbReference>
<feature type="transmembrane region" description="Helical" evidence="6">
    <location>
        <begin position="226"/>
        <end position="245"/>
    </location>
</feature>
<feature type="transmembrane region" description="Helical" evidence="6">
    <location>
        <begin position="173"/>
        <end position="192"/>
    </location>
</feature>
<dbReference type="Gene3D" id="3.30.750.24">
    <property type="entry name" value="STAS domain"/>
    <property type="match status" value="1"/>
</dbReference>
<dbReference type="OMA" id="DEHTHEW"/>
<comment type="subcellular location">
    <subcellularLocation>
        <location evidence="1">Membrane</location>
        <topology evidence="1">Multi-pass membrane protein</topology>
    </subcellularLocation>
</comment>
<dbReference type="InterPro" id="IPR011547">
    <property type="entry name" value="SLC26A/SulP_dom"/>
</dbReference>
<name>F2UAM1_SALR5</name>
<feature type="compositionally biased region" description="Acidic residues" evidence="5">
    <location>
        <begin position="766"/>
        <end position="776"/>
    </location>
</feature>
<sequence length="862" mass="92561">MKFFRTLRDVMGESLTQLKQDARKNARTARHTIHTSVVGAPRSLYQYFVDSARFYRKNLGTLRQELASGFTISVLQIPESVAFSFVAGVDPVIGLRATVFMALVCGALGARPGMVSGAAGAMAVILAELSAAGGKWNDRPRDEIERLVFMTMILTGAIQFGIGLLGLSRLSKLIPFTAMIGFMNGLAIIILISQLDAFKECPGNDYSVCARAGTLKWRSLAEGNTWMVILETVMAAITVTVFPRWKTVHRYIPAALVALVLVTSFEHGINRTLIKLPTRTVAETADVEGKFITPGIPDLPDDTPWNDIITYAVIMALVGIIESVMTSDAVAELLQEPNGPFASTQDTLAQGMGNFVSGLFGSMGGDAMIGQSVVNVINGARYRLSTISSGAFLALVIVALPDAIGLVPVACLTGILFIIVVKTFHWNSFILLFQLNWADSLNIIMVTALAVTTNLAIAVGAGIVWRALVHSFATSSLLHVRTELLGPDGKPLSPEHAAIITATARHIQEVPEPASDASSRDLLVQQQEEQEQQAQGQEQAQKPAQEQQQQEEGAGVTEEDNDATAKEKSATTATTAAAVTATATKPATAEATTSASAASVAMPGPSDLTKVYHVHGPLFFGSVTAFRTAFTPGPDPPHVVIELREALVSDFSGVSAIRAVCKRYQQLGKKIVIRGLCAHSQSHVHRNPKLRPLTQASRGGGGGGGGSAERKEEEQEEGDGVALVGDDAQQGRQQQQRRRRRGEAAEGQEQEEDVVGRAVSAMRPIDEEESEEEEERDLEHLRLFQPQGDELNRPEVELTSEQATAVLRAAGIEVEDDEDDGDDYSGSDGGDGGADAAHLRRRRSRQSRQLSRTSLASQTSVI</sequence>